<proteinExistence type="predicted"/>
<feature type="domain" description="DJ-1/PfpI" evidence="2">
    <location>
        <begin position="26"/>
        <end position="191"/>
    </location>
</feature>
<reference evidence="4" key="1">
    <citation type="journal article" date="2019" name="Int. J. Syst. Evol. Microbiol.">
        <title>The Global Catalogue of Microorganisms (GCM) 10K type strain sequencing project: providing services to taxonomists for standard genome sequencing and annotation.</title>
        <authorList>
            <consortium name="The Broad Institute Genomics Platform"/>
            <consortium name="The Broad Institute Genome Sequencing Center for Infectious Disease"/>
            <person name="Wu L."/>
            <person name="Ma J."/>
        </authorList>
    </citation>
    <scope>NUCLEOTIDE SEQUENCE [LARGE SCALE GENOMIC DNA]</scope>
    <source>
        <strain evidence="4">KCTC 23701</strain>
    </source>
</reference>
<feature type="signal peptide" evidence="1">
    <location>
        <begin position="1"/>
        <end position="21"/>
    </location>
</feature>
<sequence length="197" mass="20306">MLKKICLPAMLGLMLSLPGHAADAGKRVLLVVASYKVKASEYTDTRAALEKAGNKIVVASTGLDPAWTDTSLQIKPDLKIADAKAGDYDAVAIIGGEGSALELWDDAPLHQLVQNAARADKIVAAICMAPGALAKAGLLKGKNATAYPLQSAFGVLKAGGATYLEQRVVVDGKIVTGRNPEAGPEFGATLAALLASR</sequence>
<evidence type="ECO:0000259" key="2">
    <source>
        <dbReference type="Pfam" id="PF01965"/>
    </source>
</evidence>
<evidence type="ECO:0000313" key="4">
    <source>
        <dbReference type="Proteomes" id="UP000604737"/>
    </source>
</evidence>
<gene>
    <name evidence="3" type="ORF">GCM10007350_17530</name>
</gene>
<dbReference type="Proteomes" id="UP000604737">
    <property type="component" value="Unassembled WGS sequence"/>
</dbReference>
<dbReference type="EMBL" id="BMYO01000004">
    <property type="protein sequence ID" value="GHD62098.1"/>
    <property type="molecule type" value="Genomic_DNA"/>
</dbReference>
<dbReference type="SUPFAM" id="SSF52317">
    <property type="entry name" value="Class I glutamine amidotransferase-like"/>
    <property type="match status" value="1"/>
</dbReference>
<accession>A0ABQ3GYZ6</accession>
<keyword evidence="1" id="KW-0732">Signal</keyword>
<feature type="chain" id="PRO_5046219775" evidence="1">
    <location>
        <begin position="22"/>
        <end position="197"/>
    </location>
</feature>
<comment type="caution">
    <text evidence="3">The sequence shown here is derived from an EMBL/GenBank/DDBJ whole genome shotgun (WGS) entry which is preliminary data.</text>
</comment>
<keyword evidence="4" id="KW-1185">Reference proteome</keyword>
<dbReference type="Pfam" id="PF01965">
    <property type="entry name" value="DJ-1_PfpI"/>
    <property type="match status" value="1"/>
</dbReference>
<dbReference type="InterPro" id="IPR050325">
    <property type="entry name" value="Prot/Nucl_acid_deglycase"/>
</dbReference>
<organism evidence="3 4">
    <name type="scientific">Jeongeupia chitinilytica</name>
    <dbReference type="NCBI Taxonomy" id="1041641"/>
    <lineage>
        <taxon>Bacteria</taxon>
        <taxon>Pseudomonadati</taxon>
        <taxon>Pseudomonadota</taxon>
        <taxon>Betaproteobacteria</taxon>
        <taxon>Neisseriales</taxon>
        <taxon>Chitinibacteraceae</taxon>
        <taxon>Jeongeupia</taxon>
    </lineage>
</organism>
<evidence type="ECO:0000313" key="3">
    <source>
        <dbReference type="EMBL" id="GHD62098.1"/>
    </source>
</evidence>
<evidence type="ECO:0000256" key="1">
    <source>
        <dbReference type="SAM" id="SignalP"/>
    </source>
</evidence>
<dbReference type="InterPro" id="IPR029062">
    <property type="entry name" value="Class_I_gatase-like"/>
</dbReference>
<protein>
    <submittedName>
        <fullName evidence="3">DJ-1 family protein</fullName>
    </submittedName>
</protein>
<name>A0ABQ3GYZ6_9NEIS</name>
<dbReference type="RefSeq" id="WP_189459927.1">
    <property type="nucleotide sequence ID" value="NZ_BMYO01000004.1"/>
</dbReference>
<dbReference type="InterPro" id="IPR002818">
    <property type="entry name" value="DJ-1/PfpI"/>
</dbReference>
<dbReference type="Gene3D" id="3.40.50.880">
    <property type="match status" value="1"/>
</dbReference>
<dbReference type="PANTHER" id="PTHR48094">
    <property type="entry name" value="PROTEIN/NUCLEIC ACID DEGLYCASE DJ-1-RELATED"/>
    <property type="match status" value="1"/>
</dbReference>
<dbReference type="PANTHER" id="PTHR48094:SF12">
    <property type="entry name" value="PARKINSON DISEASE PROTEIN 7 HOMOLOG"/>
    <property type="match status" value="1"/>
</dbReference>